<dbReference type="HOGENOM" id="CLU_106400_0_0_1"/>
<organism evidence="3 4">
    <name type="scientific">Phlebiopsis gigantea (strain 11061_1 CR5-6)</name>
    <name type="common">White-rot fungus</name>
    <name type="synonym">Peniophora gigantea</name>
    <dbReference type="NCBI Taxonomy" id="745531"/>
    <lineage>
        <taxon>Eukaryota</taxon>
        <taxon>Fungi</taxon>
        <taxon>Dikarya</taxon>
        <taxon>Basidiomycota</taxon>
        <taxon>Agaricomycotina</taxon>
        <taxon>Agaricomycetes</taxon>
        <taxon>Polyporales</taxon>
        <taxon>Phanerochaetaceae</taxon>
        <taxon>Phlebiopsis</taxon>
    </lineage>
</organism>
<proteinExistence type="inferred from homology"/>
<feature type="region of interest" description="Disordered" evidence="2">
    <location>
        <begin position="1"/>
        <end position="32"/>
    </location>
</feature>
<evidence type="ECO:0000313" key="3">
    <source>
        <dbReference type="EMBL" id="KIP10033.1"/>
    </source>
</evidence>
<dbReference type="Pfam" id="PF11176">
    <property type="entry name" value="Tma16"/>
    <property type="match status" value="1"/>
</dbReference>
<dbReference type="PANTHER" id="PTHR13349:SF2">
    <property type="entry name" value="TRANSLATION MACHINERY-ASSOCIATED PROTEIN 16"/>
    <property type="match status" value="1"/>
</dbReference>
<dbReference type="InterPro" id="IPR021346">
    <property type="entry name" value="Tma16"/>
</dbReference>
<dbReference type="Gene3D" id="1.20.1440.170">
    <property type="entry name" value="Translation machinery-associated protein 16-like"/>
    <property type="match status" value="1"/>
</dbReference>
<keyword evidence="4" id="KW-1185">Reference proteome</keyword>
<dbReference type="AlphaFoldDB" id="A0A0C3PRU1"/>
<dbReference type="EMBL" id="KN840459">
    <property type="protein sequence ID" value="KIP10033.1"/>
    <property type="molecule type" value="Genomic_DNA"/>
</dbReference>
<dbReference type="STRING" id="745531.A0A0C3PRU1"/>
<gene>
    <name evidence="3" type="ORF">PHLGIDRAFT_55649</name>
</gene>
<accession>A0A0C3PRU1</accession>
<dbReference type="GO" id="GO:0005634">
    <property type="term" value="C:nucleus"/>
    <property type="evidence" value="ECO:0007669"/>
    <property type="project" value="TreeGrafter"/>
</dbReference>
<dbReference type="PANTHER" id="PTHR13349">
    <property type="entry name" value="TRANSLATION MACHINERY-ASSOCIATED PROTEIN 16"/>
    <property type="match status" value="1"/>
</dbReference>
<sequence length="159" mass="18721">KEKLFHPQSRKADQLVRAQHRKSKLQGLAKSRTKRHEGQVDIYSFFYAAIPSEGVLALQDLHTIVQKVWLPRYDDELETERASRRKGRPKSTREQKIEELKLHEAEEYRTGLEVLDLTEPTNVGLFRQWDQKELAYIQQLRFIRISSAQPDVYTVARYG</sequence>
<name>A0A0C3PRU1_PHLG1</name>
<feature type="compositionally biased region" description="Basic and acidic residues" evidence="2">
    <location>
        <begin position="1"/>
        <end position="14"/>
    </location>
</feature>
<dbReference type="OrthoDB" id="270284at2759"/>
<dbReference type="Proteomes" id="UP000053257">
    <property type="component" value="Unassembled WGS sequence"/>
</dbReference>
<evidence type="ECO:0000313" key="4">
    <source>
        <dbReference type="Proteomes" id="UP000053257"/>
    </source>
</evidence>
<feature type="non-terminal residue" evidence="3">
    <location>
        <position position="159"/>
    </location>
</feature>
<evidence type="ECO:0000256" key="1">
    <source>
        <dbReference type="ARBA" id="ARBA00034127"/>
    </source>
</evidence>
<dbReference type="InterPro" id="IPR038356">
    <property type="entry name" value="Tma16_sf"/>
</dbReference>
<comment type="similarity">
    <text evidence="1">Belongs to the TMA16 family.</text>
</comment>
<protein>
    <recommendedName>
        <fullName evidence="5">Translation machinery-associated protein 16</fullName>
    </recommendedName>
</protein>
<feature type="non-terminal residue" evidence="3">
    <location>
        <position position="1"/>
    </location>
</feature>
<evidence type="ECO:0000256" key="2">
    <source>
        <dbReference type="SAM" id="MobiDB-lite"/>
    </source>
</evidence>
<reference evidence="3 4" key="1">
    <citation type="journal article" date="2014" name="PLoS Genet.">
        <title>Analysis of the Phlebiopsis gigantea genome, transcriptome and secretome provides insight into its pioneer colonization strategies of wood.</title>
        <authorList>
            <person name="Hori C."/>
            <person name="Ishida T."/>
            <person name="Igarashi K."/>
            <person name="Samejima M."/>
            <person name="Suzuki H."/>
            <person name="Master E."/>
            <person name="Ferreira P."/>
            <person name="Ruiz-Duenas F.J."/>
            <person name="Held B."/>
            <person name="Canessa P."/>
            <person name="Larrondo L.F."/>
            <person name="Schmoll M."/>
            <person name="Druzhinina I.S."/>
            <person name="Kubicek C.P."/>
            <person name="Gaskell J.A."/>
            <person name="Kersten P."/>
            <person name="St John F."/>
            <person name="Glasner J."/>
            <person name="Sabat G."/>
            <person name="Splinter BonDurant S."/>
            <person name="Syed K."/>
            <person name="Yadav J."/>
            <person name="Mgbeahuruike A.C."/>
            <person name="Kovalchuk A."/>
            <person name="Asiegbu F.O."/>
            <person name="Lackner G."/>
            <person name="Hoffmeister D."/>
            <person name="Rencoret J."/>
            <person name="Gutierrez A."/>
            <person name="Sun H."/>
            <person name="Lindquist E."/>
            <person name="Barry K."/>
            <person name="Riley R."/>
            <person name="Grigoriev I.V."/>
            <person name="Henrissat B."/>
            <person name="Kues U."/>
            <person name="Berka R.M."/>
            <person name="Martinez A.T."/>
            <person name="Covert S.F."/>
            <person name="Blanchette R.A."/>
            <person name="Cullen D."/>
        </authorList>
    </citation>
    <scope>NUCLEOTIDE SEQUENCE [LARGE SCALE GENOMIC DNA]</scope>
    <source>
        <strain evidence="3 4">11061_1 CR5-6</strain>
    </source>
</reference>
<evidence type="ECO:0008006" key="5">
    <source>
        <dbReference type="Google" id="ProtNLM"/>
    </source>
</evidence>